<organism evidence="2 3">
    <name type="scientific">Pseudomonas asplenii</name>
    <dbReference type="NCBI Taxonomy" id="53407"/>
    <lineage>
        <taxon>Bacteria</taxon>
        <taxon>Pseudomonadati</taxon>
        <taxon>Pseudomonadota</taxon>
        <taxon>Gammaproteobacteria</taxon>
        <taxon>Pseudomonadales</taxon>
        <taxon>Pseudomonadaceae</taxon>
        <taxon>Pseudomonas</taxon>
    </lineage>
</organism>
<sequence length="181" mass="20609">MNLVRLRRWRQPRAPSIDLRGERPRCWLWVLLGAVALGVWLLLWSDWQALQIQEAEAEQVERQFTALAIQQEQQMQAALRTSPQQKKQLEAFARQGATPFALLDALGRAWSADVALLRLEVNTTARELSLELESQRLEGSLHFIEQLKADTGLTVSLQQSARNTRDPMLPMSVKFKLGAQP</sequence>
<reference evidence="3" key="1">
    <citation type="submission" date="2016-10" db="EMBL/GenBank/DDBJ databases">
        <authorList>
            <person name="Varghese N."/>
            <person name="Submissions S."/>
        </authorList>
    </citation>
    <scope>NUCLEOTIDE SEQUENCE [LARGE SCALE GENOMIC DNA]</scope>
    <source>
        <strain evidence="3">ATCC 23835</strain>
    </source>
</reference>
<keyword evidence="1" id="KW-0812">Transmembrane</keyword>
<keyword evidence="1" id="KW-1133">Transmembrane helix</keyword>
<evidence type="ECO:0008006" key="4">
    <source>
        <dbReference type="Google" id="ProtNLM"/>
    </source>
</evidence>
<gene>
    <name evidence="2" type="ORF">SAMN05216598_1974</name>
</gene>
<dbReference type="Proteomes" id="UP000199524">
    <property type="component" value="Chromosome I"/>
</dbReference>
<dbReference type="RefSeq" id="WP_090204412.1">
    <property type="nucleotide sequence ID" value="NZ_LT629777.1"/>
</dbReference>
<feature type="transmembrane region" description="Helical" evidence="1">
    <location>
        <begin position="26"/>
        <end position="44"/>
    </location>
</feature>
<name>A0A1H1T7X7_9PSED</name>
<keyword evidence="1" id="KW-0472">Membrane</keyword>
<keyword evidence="3" id="KW-1185">Reference proteome</keyword>
<dbReference type="EMBL" id="LT629777">
    <property type="protein sequence ID" value="SDS56233.1"/>
    <property type="molecule type" value="Genomic_DNA"/>
</dbReference>
<evidence type="ECO:0000313" key="2">
    <source>
        <dbReference type="EMBL" id="SDS56233.1"/>
    </source>
</evidence>
<evidence type="ECO:0000256" key="1">
    <source>
        <dbReference type="SAM" id="Phobius"/>
    </source>
</evidence>
<evidence type="ECO:0000313" key="3">
    <source>
        <dbReference type="Proteomes" id="UP000199524"/>
    </source>
</evidence>
<accession>A0A1H1T7X7</accession>
<dbReference type="AlphaFoldDB" id="A0A1H1T7X7"/>
<dbReference type="GeneID" id="300206970"/>
<protein>
    <recommendedName>
        <fullName evidence="4">Type IV pilus assembly protein PilN</fullName>
    </recommendedName>
</protein>
<proteinExistence type="predicted"/>